<comment type="caution">
    <text evidence="1">The sequence shown here is derived from an EMBL/GenBank/DDBJ whole genome shotgun (WGS) entry which is preliminary data.</text>
</comment>
<dbReference type="InterPro" id="IPR010385">
    <property type="entry name" value="DUF982"/>
</dbReference>
<dbReference type="Pfam" id="PF06169">
    <property type="entry name" value="DUF982"/>
    <property type="match status" value="1"/>
</dbReference>
<keyword evidence="2" id="KW-1185">Reference proteome</keyword>
<organism evidence="1 2">
    <name type="scientific">Brucella haematophila</name>
    <dbReference type="NCBI Taxonomy" id="419474"/>
    <lineage>
        <taxon>Bacteria</taxon>
        <taxon>Pseudomonadati</taxon>
        <taxon>Pseudomonadota</taxon>
        <taxon>Alphaproteobacteria</taxon>
        <taxon>Hyphomicrobiales</taxon>
        <taxon>Brucellaceae</taxon>
        <taxon>Brucella/Ochrobactrum group</taxon>
        <taxon>Brucella</taxon>
    </lineage>
</organism>
<dbReference type="Gene3D" id="6.10.250.730">
    <property type="match status" value="1"/>
</dbReference>
<name>A0ABX1DPN8_9HYPH</name>
<dbReference type="RefSeq" id="WP_138787438.1">
    <property type="nucleotide sequence ID" value="NZ_JBHEEQ010000031.1"/>
</dbReference>
<protein>
    <submittedName>
        <fullName evidence="1">DUF982 domain-containing protein</fullName>
    </submittedName>
</protein>
<proteinExistence type="predicted"/>
<evidence type="ECO:0000313" key="1">
    <source>
        <dbReference type="EMBL" id="NKC04433.1"/>
    </source>
</evidence>
<reference evidence="1 2" key="1">
    <citation type="submission" date="2020-03" db="EMBL/GenBank/DDBJ databases">
        <title>Whole genome sequencing of clinical and environmental type strains of Ochrobactrum.</title>
        <authorList>
            <person name="Dharne M."/>
        </authorList>
    </citation>
    <scope>NUCLEOTIDE SEQUENCE [LARGE SCALE GENOMIC DNA]</scope>
    <source>
        <strain evidence="1 2">CIP 109452</strain>
    </source>
</reference>
<evidence type="ECO:0000313" key="2">
    <source>
        <dbReference type="Proteomes" id="UP000704467"/>
    </source>
</evidence>
<accession>A0ABX1DPN8</accession>
<dbReference type="Proteomes" id="UP000704467">
    <property type="component" value="Unassembled WGS sequence"/>
</dbReference>
<dbReference type="EMBL" id="JAAVLN010000002">
    <property type="protein sequence ID" value="NKC04433.1"/>
    <property type="molecule type" value="Genomic_DNA"/>
</dbReference>
<sequence>MPWGDPVDVEIYVVGKYRIITSTAGAAECLLESWPENAIGKEYRSALRACLADLEGKRSSPRAAFIKAANAAGMTIRPSSYL</sequence>
<gene>
    <name evidence="1" type="ORF">HED55_17985</name>
</gene>